<comment type="cofactor">
    <cofactor evidence="2">
        <name>Mg(2+)</name>
        <dbReference type="ChEBI" id="CHEBI:18420"/>
    </cofactor>
</comment>
<comment type="catalytic activity">
    <reaction evidence="1">
        <text>5-(2-hydroxyethyl)-4-methylthiazole + ATP = 4-methyl-5-(2-phosphooxyethyl)-thiazole + ADP + H(+)</text>
        <dbReference type="Rhea" id="RHEA:24212"/>
        <dbReference type="ChEBI" id="CHEBI:15378"/>
        <dbReference type="ChEBI" id="CHEBI:17957"/>
        <dbReference type="ChEBI" id="CHEBI:30616"/>
        <dbReference type="ChEBI" id="CHEBI:58296"/>
        <dbReference type="ChEBI" id="CHEBI:456216"/>
        <dbReference type="EC" id="2.7.1.50"/>
    </reaction>
</comment>
<evidence type="ECO:0000256" key="2">
    <source>
        <dbReference type="ARBA" id="ARBA00001946"/>
    </source>
</evidence>
<dbReference type="GO" id="GO:0009228">
    <property type="term" value="P:thiamine biosynthetic process"/>
    <property type="evidence" value="ECO:0007669"/>
    <property type="project" value="UniProtKB-KW"/>
</dbReference>
<dbReference type="GO" id="GO:0004417">
    <property type="term" value="F:hydroxyethylthiazole kinase activity"/>
    <property type="evidence" value="ECO:0007669"/>
    <property type="project" value="UniProtKB-EC"/>
</dbReference>
<accession>A0A424Z4K4</accession>
<name>A0A424Z4K4_9EURY</name>
<dbReference type="Pfam" id="PF02110">
    <property type="entry name" value="HK"/>
    <property type="match status" value="1"/>
</dbReference>
<evidence type="ECO:0000313" key="13">
    <source>
        <dbReference type="Proteomes" id="UP000284763"/>
    </source>
</evidence>
<evidence type="ECO:0000256" key="8">
    <source>
        <dbReference type="ARBA" id="ARBA00022777"/>
    </source>
</evidence>
<sequence>MMNCILQNIRNKKPLVHHITNWVTIYDCANVTRAFGALPVMSHAFEECADMTRFSSALVLNIGTLTNELIDAMIISANAANKKG</sequence>
<proteinExistence type="predicted"/>
<dbReference type="Proteomes" id="UP000284763">
    <property type="component" value="Unassembled WGS sequence"/>
</dbReference>
<comment type="pathway">
    <text evidence="3">Cofactor biosynthesis; thiamine diphosphate biosynthesis; 4-methyl-5-(2-phosphoethyl)-thiazole from 5-(2-hydroxyethyl)-4-methylthiazole: step 1/1.</text>
</comment>
<comment type="caution">
    <text evidence="12">The sequence shown here is derived from an EMBL/GenBank/DDBJ whole genome shotgun (WGS) entry which is preliminary data.</text>
</comment>
<evidence type="ECO:0000256" key="5">
    <source>
        <dbReference type="ARBA" id="ARBA00022679"/>
    </source>
</evidence>
<evidence type="ECO:0000256" key="7">
    <source>
        <dbReference type="ARBA" id="ARBA00022741"/>
    </source>
</evidence>
<gene>
    <name evidence="12" type="ORF">D5R95_00480</name>
</gene>
<organism evidence="12 13">
    <name type="scientific">Methanosalsum natronophilum</name>
    <dbReference type="NCBI Taxonomy" id="768733"/>
    <lineage>
        <taxon>Archaea</taxon>
        <taxon>Methanobacteriati</taxon>
        <taxon>Methanobacteriota</taxon>
        <taxon>Stenosarchaea group</taxon>
        <taxon>Methanomicrobia</taxon>
        <taxon>Methanosarcinales</taxon>
        <taxon>Methanosarcinaceae</taxon>
        <taxon>Methanosalsum</taxon>
    </lineage>
</organism>
<evidence type="ECO:0000256" key="9">
    <source>
        <dbReference type="ARBA" id="ARBA00022840"/>
    </source>
</evidence>
<evidence type="ECO:0000256" key="10">
    <source>
        <dbReference type="ARBA" id="ARBA00022842"/>
    </source>
</evidence>
<dbReference type="SUPFAM" id="SSF53613">
    <property type="entry name" value="Ribokinase-like"/>
    <property type="match status" value="1"/>
</dbReference>
<dbReference type="AlphaFoldDB" id="A0A424Z4K4"/>
<dbReference type="EMBL" id="QZAB01000040">
    <property type="protein sequence ID" value="RQD92375.1"/>
    <property type="molecule type" value="Genomic_DNA"/>
</dbReference>
<keyword evidence="7" id="KW-0547">Nucleotide-binding</keyword>
<dbReference type="InterPro" id="IPR029056">
    <property type="entry name" value="Ribokinase-like"/>
</dbReference>
<dbReference type="PRINTS" id="PR01099">
    <property type="entry name" value="HYETHTZKNASE"/>
</dbReference>
<keyword evidence="9" id="KW-0067">ATP-binding</keyword>
<dbReference type="EC" id="2.7.1.50" evidence="4"/>
<dbReference type="Gene3D" id="3.40.1190.20">
    <property type="match status" value="1"/>
</dbReference>
<dbReference type="InterPro" id="IPR000417">
    <property type="entry name" value="Hyethyz_kinase"/>
</dbReference>
<dbReference type="GO" id="GO:0005524">
    <property type="term" value="F:ATP binding"/>
    <property type="evidence" value="ECO:0007669"/>
    <property type="project" value="UniProtKB-KW"/>
</dbReference>
<protein>
    <recommendedName>
        <fullName evidence="4">hydroxyethylthiazole kinase</fullName>
        <ecNumber evidence="4">2.7.1.50</ecNumber>
    </recommendedName>
</protein>
<evidence type="ECO:0000256" key="11">
    <source>
        <dbReference type="ARBA" id="ARBA00022977"/>
    </source>
</evidence>
<feature type="non-terminal residue" evidence="12">
    <location>
        <position position="84"/>
    </location>
</feature>
<keyword evidence="11" id="KW-0784">Thiamine biosynthesis</keyword>
<evidence type="ECO:0000256" key="1">
    <source>
        <dbReference type="ARBA" id="ARBA00001771"/>
    </source>
</evidence>
<keyword evidence="8 12" id="KW-0418">Kinase</keyword>
<keyword evidence="6" id="KW-0479">Metal-binding</keyword>
<evidence type="ECO:0000256" key="3">
    <source>
        <dbReference type="ARBA" id="ARBA00004868"/>
    </source>
</evidence>
<dbReference type="UniPathway" id="UPA00060">
    <property type="reaction ID" value="UER00139"/>
</dbReference>
<keyword evidence="5 12" id="KW-0808">Transferase</keyword>
<evidence type="ECO:0000256" key="4">
    <source>
        <dbReference type="ARBA" id="ARBA00012129"/>
    </source>
</evidence>
<evidence type="ECO:0000256" key="6">
    <source>
        <dbReference type="ARBA" id="ARBA00022723"/>
    </source>
</evidence>
<dbReference type="GO" id="GO:0000287">
    <property type="term" value="F:magnesium ion binding"/>
    <property type="evidence" value="ECO:0007669"/>
    <property type="project" value="InterPro"/>
</dbReference>
<dbReference type="GO" id="GO:0009229">
    <property type="term" value="P:thiamine diphosphate biosynthetic process"/>
    <property type="evidence" value="ECO:0007669"/>
    <property type="project" value="UniProtKB-UniPathway"/>
</dbReference>
<reference evidence="12 13" key="1">
    <citation type="submission" date="2018-08" db="EMBL/GenBank/DDBJ databases">
        <title>The metabolism and importance of syntrophic acetate oxidation coupled to methane or sulfide production in haloalkaline environments.</title>
        <authorList>
            <person name="Timmers P.H.A."/>
            <person name="Vavourakis C.D."/>
            <person name="Sorokin D.Y."/>
            <person name="Sinninghe Damste J.S."/>
            <person name="Muyzer G."/>
            <person name="Stams A.J.M."/>
            <person name="Plugge C.M."/>
        </authorList>
    </citation>
    <scope>NUCLEOTIDE SEQUENCE [LARGE SCALE GENOMIC DNA]</scope>
    <source>
        <strain evidence="12">MSAO_Arc3</strain>
    </source>
</reference>
<keyword evidence="10" id="KW-0460">Magnesium</keyword>
<evidence type="ECO:0000313" key="12">
    <source>
        <dbReference type="EMBL" id="RQD92375.1"/>
    </source>
</evidence>